<evidence type="ECO:0000313" key="2">
    <source>
        <dbReference type="Proteomes" id="UP000319557"/>
    </source>
</evidence>
<dbReference type="InterPro" id="IPR041289">
    <property type="entry name" value="Bact_RF_family3"/>
</dbReference>
<dbReference type="RefSeq" id="WP_145347656.1">
    <property type="nucleotide sequence ID" value="NZ_CP036261.1"/>
</dbReference>
<dbReference type="Pfam" id="PF18845">
    <property type="entry name" value="baeRF_family3"/>
    <property type="match status" value="1"/>
</dbReference>
<gene>
    <name evidence="1" type="ORF">EC9_39500</name>
</gene>
<accession>A0A517M4F1</accession>
<name>A0A517M4F1_9BACT</name>
<organism evidence="1 2">
    <name type="scientific">Rosistilla ulvae</name>
    <dbReference type="NCBI Taxonomy" id="1930277"/>
    <lineage>
        <taxon>Bacteria</taxon>
        <taxon>Pseudomonadati</taxon>
        <taxon>Planctomycetota</taxon>
        <taxon>Planctomycetia</taxon>
        <taxon>Pirellulales</taxon>
        <taxon>Pirellulaceae</taxon>
        <taxon>Rosistilla</taxon>
    </lineage>
</organism>
<proteinExistence type="predicted"/>
<sequence length="386" mass="42858">MIHSINRDQVKRLAGLQGTPHVTLFLPASPDSALASDGNIGLSQLIEKSHQQLAQFWMSATDAHDFLRPLCDLQEDPTFREAQSGGVAIYLSGDTFEVVPGYDQPDSRAVVAGTFCLRPMLLAENQFADFYLLTISKQQLAFYRATLSEITQIHTAGLPVNFEAALRTVVGEPMLVHTGMEALQRSPEAAFDELEDQVDPLAPAFIEYIQQVDEAVCAYLHDRSGFLILAGSEADTALYREHSVCSQRVGKVMTGNIDQYSPEKLLREALPLAVDQLQLQRDSDAREFRERKRPVTLDAREILCAAQVGRIDTLFFDRDATLYGSFHRERNVLQESGQPPQGRPSEECRDLIESAMVQTIIHGGRIHAAPASDMPVRAKMAATLKY</sequence>
<dbReference type="KEGG" id="ruv:EC9_39500"/>
<dbReference type="OrthoDB" id="242138at2"/>
<dbReference type="EMBL" id="CP036261">
    <property type="protein sequence ID" value="QDS89750.1"/>
    <property type="molecule type" value="Genomic_DNA"/>
</dbReference>
<evidence type="ECO:0000313" key="1">
    <source>
        <dbReference type="EMBL" id="QDS89750.1"/>
    </source>
</evidence>
<protein>
    <submittedName>
        <fullName evidence="1">Uncharacterized protein</fullName>
    </submittedName>
</protein>
<dbReference type="AlphaFoldDB" id="A0A517M4F1"/>
<reference evidence="1 2" key="1">
    <citation type="submission" date="2019-02" db="EMBL/GenBank/DDBJ databases">
        <title>Deep-cultivation of Planctomycetes and their phenomic and genomic characterization uncovers novel biology.</title>
        <authorList>
            <person name="Wiegand S."/>
            <person name="Jogler M."/>
            <person name="Boedeker C."/>
            <person name="Pinto D."/>
            <person name="Vollmers J."/>
            <person name="Rivas-Marin E."/>
            <person name="Kohn T."/>
            <person name="Peeters S.H."/>
            <person name="Heuer A."/>
            <person name="Rast P."/>
            <person name="Oberbeckmann S."/>
            <person name="Bunk B."/>
            <person name="Jeske O."/>
            <person name="Meyerdierks A."/>
            <person name="Storesund J.E."/>
            <person name="Kallscheuer N."/>
            <person name="Luecker S."/>
            <person name="Lage O.M."/>
            <person name="Pohl T."/>
            <person name="Merkel B.J."/>
            <person name="Hornburger P."/>
            <person name="Mueller R.-W."/>
            <person name="Bruemmer F."/>
            <person name="Labrenz M."/>
            <person name="Spormann A.M."/>
            <person name="Op den Camp H."/>
            <person name="Overmann J."/>
            <person name="Amann R."/>
            <person name="Jetten M.S.M."/>
            <person name="Mascher T."/>
            <person name="Medema M.H."/>
            <person name="Devos D.P."/>
            <person name="Kaster A.-K."/>
            <person name="Ovreas L."/>
            <person name="Rohde M."/>
            <person name="Galperin M.Y."/>
            <person name="Jogler C."/>
        </authorList>
    </citation>
    <scope>NUCLEOTIDE SEQUENCE [LARGE SCALE GENOMIC DNA]</scope>
    <source>
        <strain evidence="1 2">EC9</strain>
    </source>
</reference>
<keyword evidence="2" id="KW-1185">Reference proteome</keyword>
<dbReference type="Proteomes" id="UP000319557">
    <property type="component" value="Chromosome"/>
</dbReference>